<protein>
    <recommendedName>
        <fullName evidence="2">FlgD Ig-like domain-containing protein</fullName>
    </recommendedName>
</protein>
<sequence length="282" mass="29665">QPIRISDADTLVITISDVSGGTAPTINTTTFTLQAPGNLKNAAGTSPASTDTSPAITGDWGLASPTITGAVLDSDNEYVDVTFSQGVYSTGGGAGALDISDFTLDFKKNGGNATAVSISSVTKNDNNALVGGESIIRIHLSITGIPVGEETIEIRPATNEIFNVGGVAAADTETTGVITLNAQIVPVKEGEVIIRNNIINPAKGDYTIITFNLKKSTKVKITVYDLAGNPVKVLYNRTATAGMNHVKWYGKNKRGRKVVLGVYYVVTMIGKDRHVKKVLVVR</sequence>
<organism evidence="1">
    <name type="scientific">marine sediment metagenome</name>
    <dbReference type="NCBI Taxonomy" id="412755"/>
    <lineage>
        <taxon>unclassified sequences</taxon>
        <taxon>metagenomes</taxon>
        <taxon>ecological metagenomes</taxon>
    </lineage>
</organism>
<comment type="caution">
    <text evidence="1">The sequence shown here is derived from an EMBL/GenBank/DDBJ whole genome shotgun (WGS) entry which is preliminary data.</text>
</comment>
<name>A0A0F9GKG6_9ZZZZ</name>
<gene>
    <name evidence="1" type="ORF">LCGC14_2110410</name>
</gene>
<reference evidence="1" key="1">
    <citation type="journal article" date="2015" name="Nature">
        <title>Complex archaea that bridge the gap between prokaryotes and eukaryotes.</title>
        <authorList>
            <person name="Spang A."/>
            <person name="Saw J.H."/>
            <person name="Jorgensen S.L."/>
            <person name="Zaremba-Niedzwiedzka K."/>
            <person name="Martijn J."/>
            <person name="Lind A.E."/>
            <person name="van Eijk R."/>
            <person name="Schleper C."/>
            <person name="Guy L."/>
            <person name="Ettema T.J."/>
        </authorList>
    </citation>
    <scope>NUCLEOTIDE SEQUENCE</scope>
</reference>
<dbReference type="AlphaFoldDB" id="A0A0F9GKG6"/>
<feature type="non-terminal residue" evidence="1">
    <location>
        <position position="1"/>
    </location>
</feature>
<dbReference type="EMBL" id="LAZR01026070">
    <property type="protein sequence ID" value="KKL69890.1"/>
    <property type="molecule type" value="Genomic_DNA"/>
</dbReference>
<accession>A0A0F9GKG6</accession>
<proteinExistence type="predicted"/>
<evidence type="ECO:0000313" key="1">
    <source>
        <dbReference type="EMBL" id="KKL69890.1"/>
    </source>
</evidence>
<dbReference type="Gene3D" id="2.60.40.4070">
    <property type="match status" value="1"/>
</dbReference>
<evidence type="ECO:0008006" key="2">
    <source>
        <dbReference type="Google" id="ProtNLM"/>
    </source>
</evidence>